<dbReference type="EMBL" id="JABSTR010000004">
    <property type="protein sequence ID" value="KAH9367185.1"/>
    <property type="molecule type" value="Genomic_DNA"/>
</dbReference>
<feature type="compositionally biased region" description="Polar residues" evidence="1">
    <location>
        <begin position="17"/>
        <end position="29"/>
    </location>
</feature>
<dbReference type="VEuPathDB" id="VectorBase:HLOH_056270"/>
<evidence type="ECO:0000313" key="3">
    <source>
        <dbReference type="Proteomes" id="UP000821853"/>
    </source>
</evidence>
<proteinExistence type="predicted"/>
<gene>
    <name evidence="2" type="ORF">HPB48_022235</name>
</gene>
<reference evidence="2 3" key="1">
    <citation type="journal article" date="2020" name="Cell">
        <title>Large-Scale Comparative Analyses of Tick Genomes Elucidate Their Genetic Diversity and Vector Capacities.</title>
        <authorList>
            <consortium name="Tick Genome and Microbiome Consortium (TIGMIC)"/>
            <person name="Jia N."/>
            <person name="Wang J."/>
            <person name="Shi W."/>
            <person name="Du L."/>
            <person name="Sun Y."/>
            <person name="Zhan W."/>
            <person name="Jiang J.F."/>
            <person name="Wang Q."/>
            <person name="Zhang B."/>
            <person name="Ji P."/>
            <person name="Bell-Sakyi L."/>
            <person name="Cui X.M."/>
            <person name="Yuan T.T."/>
            <person name="Jiang B.G."/>
            <person name="Yang W.F."/>
            <person name="Lam T.T."/>
            <person name="Chang Q.C."/>
            <person name="Ding S.J."/>
            <person name="Wang X.J."/>
            <person name="Zhu J.G."/>
            <person name="Ruan X.D."/>
            <person name="Zhao L."/>
            <person name="Wei J.T."/>
            <person name="Ye R.Z."/>
            <person name="Que T.C."/>
            <person name="Du C.H."/>
            <person name="Zhou Y.H."/>
            <person name="Cheng J.X."/>
            <person name="Dai P.F."/>
            <person name="Guo W.B."/>
            <person name="Han X.H."/>
            <person name="Huang E.J."/>
            <person name="Li L.F."/>
            <person name="Wei W."/>
            <person name="Gao Y.C."/>
            <person name="Liu J.Z."/>
            <person name="Shao H.Z."/>
            <person name="Wang X."/>
            <person name="Wang C.C."/>
            <person name="Yang T.C."/>
            <person name="Huo Q.B."/>
            <person name="Li W."/>
            <person name="Chen H.Y."/>
            <person name="Chen S.E."/>
            <person name="Zhou L.G."/>
            <person name="Ni X.B."/>
            <person name="Tian J.H."/>
            <person name="Sheng Y."/>
            <person name="Liu T."/>
            <person name="Pan Y.S."/>
            <person name="Xia L.Y."/>
            <person name="Li J."/>
            <person name="Zhao F."/>
            <person name="Cao W.C."/>
        </authorList>
    </citation>
    <scope>NUCLEOTIDE SEQUENCE [LARGE SCALE GENOMIC DNA]</scope>
    <source>
        <strain evidence="2">HaeL-2018</strain>
    </source>
</reference>
<sequence length="98" mass="11599">MYEQLDVTEVCRPVSPGRTNGPSERQGQRFSPRYRDALRSHDFLWQHQRAVQFIQILLPESELLFEDRAFNVLDIDKAMARRYGKSSISLLRLIRYSK</sequence>
<evidence type="ECO:0000256" key="1">
    <source>
        <dbReference type="SAM" id="MobiDB-lite"/>
    </source>
</evidence>
<comment type="caution">
    <text evidence="2">The sequence shown here is derived from an EMBL/GenBank/DDBJ whole genome shotgun (WGS) entry which is preliminary data.</text>
</comment>
<protein>
    <submittedName>
        <fullName evidence="2">Uncharacterized protein</fullName>
    </submittedName>
</protein>
<feature type="region of interest" description="Disordered" evidence="1">
    <location>
        <begin position="1"/>
        <end position="30"/>
    </location>
</feature>
<organism evidence="2 3">
    <name type="scientific">Haemaphysalis longicornis</name>
    <name type="common">Bush tick</name>
    <dbReference type="NCBI Taxonomy" id="44386"/>
    <lineage>
        <taxon>Eukaryota</taxon>
        <taxon>Metazoa</taxon>
        <taxon>Ecdysozoa</taxon>
        <taxon>Arthropoda</taxon>
        <taxon>Chelicerata</taxon>
        <taxon>Arachnida</taxon>
        <taxon>Acari</taxon>
        <taxon>Parasitiformes</taxon>
        <taxon>Ixodida</taxon>
        <taxon>Ixodoidea</taxon>
        <taxon>Ixodidae</taxon>
        <taxon>Haemaphysalinae</taxon>
        <taxon>Haemaphysalis</taxon>
    </lineage>
</organism>
<dbReference type="Proteomes" id="UP000821853">
    <property type="component" value="Chromosome 2"/>
</dbReference>
<name>A0A9J6FXX4_HAELO</name>
<accession>A0A9J6FXX4</accession>
<keyword evidence="3" id="KW-1185">Reference proteome</keyword>
<dbReference type="AlphaFoldDB" id="A0A9J6FXX4"/>
<evidence type="ECO:0000313" key="2">
    <source>
        <dbReference type="EMBL" id="KAH9367185.1"/>
    </source>
</evidence>